<sequence>KLNAKRFTSGDFEFESLSTIYSLGNIVELEGIYQYEWNSVKITSEKLIKSSSEELPSEIHALIKKQNDKFDQLIKITEFEATILIKTYINNIIKPFFKNPSNRKIKKLMKSIEQHIKVWPENKREEFCSEYCRTIKRYEDMQPSKWKKWVSNLIRLISVLRA</sequence>
<gene>
    <name evidence="1" type="ORF">S03H2_18048</name>
</gene>
<reference evidence="1" key="1">
    <citation type="journal article" date="2014" name="Front. Microbiol.">
        <title>High frequency of phylogenetically diverse reductive dehalogenase-homologous genes in deep subseafloor sedimentary metagenomes.</title>
        <authorList>
            <person name="Kawai M."/>
            <person name="Futagami T."/>
            <person name="Toyoda A."/>
            <person name="Takaki Y."/>
            <person name="Nishi S."/>
            <person name="Hori S."/>
            <person name="Arai W."/>
            <person name="Tsubouchi T."/>
            <person name="Morono Y."/>
            <person name="Uchiyama I."/>
            <person name="Ito T."/>
            <person name="Fujiyama A."/>
            <person name="Inagaki F."/>
            <person name="Takami H."/>
        </authorList>
    </citation>
    <scope>NUCLEOTIDE SEQUENCE</scope>
    <source>
        <strain evidence="1">Expedition CK06-06</strain>
    </source>
</reference>
<feature type="non-terminal residue" evidence="1">
    <location>
        <position position="1"/>
    </location>
</feature>
<protein>
    <submittedName>
        <fullName evidence="1">Uncharacterized protein</fullName>
    </submittedName>
</protein>
<dbReference type="AlphaFoldDB" id="X1ET48"/>
<dbReference type="EMBL" id="BARU01009340">
    <property type="protein sequence ID" value="GAH35762.1"/>
    <property type="molecule type" value="Genomic_DNA"/>
</dbReference>
<organism evidence="1">
    <name type="scientific">marine sediment metagenome</name>
    <dbReference type="NCBI Taxonomy" id="412755"/>
    <lineage>
        <taxon>unclassified sequences</taxon>
        <taxon>metagenomes</taxon>
        <taxon>ecological metagenomes</taxon>
    </lineage>
</organism>
<name>X1ET48_9ZZZZ</name>
<accession>X1ET48</accession>
<evidence type="ECO:0000313" key="1">
    <source>
        <dbReference type="EMBL" id="GAH35762.1"/>
    </source>
</evidence>
<comment type="caution">
    <text evidence="1">The sequence shown here is derived from an EMBL/GenBank/DDBJ whole genome shotgun (WGS) entry which is preliminary data.</text>
</comment>
<proteinExistence type="predicted"/>